<organism evidence="1 2">
    <name type="scientific">Cellulomonas algicola</name>
    <dbReference type="NCBI Taxonomy" id="2071633"/>
    <lineage>
        <taxon>Bacteria</taxon>
        <taxon>Bacillati</taxon>
        <taxon>Actinomycetota</taxon>
        <taxon>Actinomycetes</taxon>
        <taxon>Micrococcales</taxon>
        <taxon>Cellulomonadaceae</taxon>
        <taxon>Cellulomonas</taxon>
    </lineage>
</organism>
<dbReference type="SUPFAM" id="SSF160379">
    <property type="entry name" value="SP0830-like"/>
    <property type="match status" value="1"/>
</dbReference>
<dbReference type="Proteomes" id="UP000288246">
    <property type="component" value="Unassembled WGS sequence"/>
</dbReference>
<gene>
    <name evidence="1" type="ORF">CTKZ_32080</name>
</gene>
<evidence type="ECO:0000313" key="1">
    <source>
        <dbReference type="EMBL" id="GCD21646.1"/>
    </source>
</evidence>
<dbReference type="EMBL" id="BHYL01000319">
    <property type="protein sequence ID" value="GCD21646.1"/>
    <property type="molecule type" value="Genomic_DNA"/>
</dbReference>
<dbReference type="InterPro" id="IPR012545">
    <property type="entry name" value="DUF1697"/>
</dbReference>
<dbReference type="PANTHER" id="PTHR36439:SF1">
    <property type="entry name" value="DUF1697 DOMAIN-CONTAINING PROTEIN"/>
    <property type="match status" value="1"/>
</dbReference>
<evidence type="ECO:0008006" key="3">
    <source>
        <dbReference type="Google" id="ProtNLM"/>
    </source>
</evidence>
<evidence type="ECO:0000313" key="2">
    <source>
        <dbReference type="Proteomes" id="UP000288246"/>
    </source>
</evidence>
<accession>A0A401V432</accession>
<dbReference type="RefSeq" id="WP_124344169.1">
    <property type="nucleotide sequence ID" value="NZ_BHYL01000319.1"/>
</dbReference>
<dbReference type="AlphaFoldDB" id="A0A401V432"/>
<dbReference type="Pfam" id="PF08002">
    <property type="entry name" value="DUF1697"/>
    <property type="match status" value="1"/>
</dbReference>
<name>A0A401V432_9CELL</name>
<dbReference type="PANTHER" id="PTHR36439">
    <property type="entry name" value="BLL4334 PROTEIN"/>
    <property type="match status" value="1"/>
</dbReference>
<reference evidence="1 2" key="1">
    <citation type="submission" date="2018-11" db="EMBL/GenBank/DDBJ databases">
        <title>Draft genome sequence of Cellulomonas takizawaensis strain TKZ-21.</title>
        <authorList>
            <person name="Yamamura H."/>
            <person name="Hayashi T."/>
            <person name="Hamada M."/>
            <person name="Serisawa Y."/>
            <person name="Matsuyama K."/>
            <person name="Nakagawa Y."/>
            <person name="Otoguro M."/>
            <person name="Yanagida F."/>
            <person name="Hayakawa M."/>
        </authorList>
    </citation>
    <scope>NUCLEOTIDE SEQUENCE [LARGE SCALE GENOMIC DNA]</scope>
    <source>
        <strain evidence="1 2">TKZ-21</strain>
    </source>
</reference>
<dbReference type="Gene3D" id="3.30.70.1280">
    <property type="entry name" value="SP0830-like domains"/>
    <property type="match status" value="1"/>
</dbReference>
<proteinExistence type="predicted"/>
<dbReference type="OrthoDB" id="9806494at2"/>
<keyword evidence="2" id="KW-1185">Reference proteome</keyword>
<sequence length="183" mass="19608">MSAVIALLRAVNVGGRTMKAAQLRTVAEGLGHEQVATYVNSGNVVLVPAGGQSPSDVAAGLSHALAQEVGFDVPVVARTTAEWDRLVGVLPFPAQAREDPSHLAVVCWDDVPDVASVREFDASRYGDEVVVWHGRETYAYYPHGQGRSKLTIDVLSRAAGRVGTARNWNTVLALQRLAHERDG</sequence>
<dbReference type="PIRSF" id="PIRSF008502">
    <property type="entry name" value="UCP008502"/>
    <property type="match status" value="1"/>
</dbReference>
<comment type="caution">
    <text evidence="1">The sequence shown here is derived from an EMBL/GenBank/DDBJ whole genome shotgun (WGS) entry which is preliminary data.</text>
</comment>
<protein>
    <recommendedName>
        <fullName evidence="3">DUF1697 domain-containing protein</fullName>
    </recommendedName>
</protein>